<dbReference type="EMBL" id="NVPQ01000034">
    <property type="protein sequence ID" value="PDY41070.1"/>
    <property type="molecule type" value="Genomic_DNA"/>
</dbReference>
<comment type="caution">
    <text evidence="4">The sequence shown here is derived from an EMBL/GenBank/DDBJ whole genome shotgun (WGS) entry which is preliminary data.</text>
</comment>
<gene>
    <name evidence="4" type="ORF">COO17_13775</name>
</gene>
<proteinExistence type="predicted"/>
<dbReference type="Pfam" id="PF00395">
    <property type="entry name" value="SLH"/>
    <property type="match status" value="3"/>
</dbReference>
<dbReference type="PANTHER" id="PTHR43308">
    <property type="entry name" value="OUTER MEMBRANE PROTEIN ALPHA-RELATED"/>
    <property type="match status" value="1"/>
</dbReference>
<evidence type="ECO:0000256" key="1">
    <source>
        <dbReference type="ARBA" id="ARBA00022729"/>
    </source>
</evidence>
<feature type="domain" description="SLH" evidence="3">
    <location>
        <begin position="146"/>
        <end position="209"/>
    </location>
</feature>
<feature type="signal peptide" evidence="2">
    <location>
        <begin position="1"/>
        <end position="26"/>
    </location>
</feature>
<evidence type="ECO:0000313" key="4">
    <source>
        <dbReference type="EMBL" id="PDY41070.1"/>
    </source>
</evidence>
<name>A0A2A7BSD5_9BACI</name>
<dbReference type="InterPro" id="IPR051465">
    <property type="entry name" value="Cell_Envelope_Struct_Comp"/>
</dbReference>
<feature type="domain" description="SLH" evidence="3">
    <location>
        <begin position="90"/>
        <end position="145"/>
    </location>
</feature>
<protein>
    <submittedName>
        <fullName evidence="4">Cell surface protein</fullName>
    </submittedName>
</protein>
<evidence type="ECO:0000313" key="5">
    <source>
        <dbReference type="Proteomes" id="UP000220111"/>
    </source>
</evidence>
<evidence type="ECO:0000259" key="3">
    <source>
        <dbReference type="PROSITE" id="PS51272"/>
    </source>
</evidence>
<keyword evidence="1 2" id="KW-0732">Signal</keyword>
<feature type="domain" description="SLH" evidence="3">
    <location>
        <begin position="26"/>
        <end position="89"/>
    </location>
</feature>
<dbReference type="Proteomes" id="UP000220111">
    <property type="component" value="Unassembled WGS sequence"/>
</dbReference>
<sequence length="404" mass="45460">MKMKKMILTGAVLAATTLTSLTNVQADTTFKDVPTDHWSYKAIMDLKEKNIVAGYGNGIFGFGDSITRGQVARLLYVYLKPVDVDAKFQNPFTDIKGTMFEKEILAITNAGIMSGYGNGKFGPNEVLNREQLAAVLTQAFQLKATTVTTFKDVDKNYWATKAISALQESKIAAGTGSNLFEPKRVVTREQYAQFLYNGIKSVNKPEIKPETKPETKPGVTPIGIPNALVTDDFFFDRYSIEISPVREKSISKQGQNLVTEVNKKYNANLRYRYVASEIDLYTPNLPRMIDSHGSFSFVGKDADNFYFVFVVDKSTVELAKNWMHMINPNFTLDKEIDKLVNPNPEFKKEIDSFIKNNKDYINRFEKDNHSVELNVSPLEWVSPGESVVTLHPDYYVLGISVQGK</sequence>
<accession>A0A2A7BSD5</accession>
<dbReference type="RefSeq" id="WP_097815461.1">
    <property type="nucleotide sequence ID" value="NZ_NVPQ01000034.1"/>
</dbReference>
<reference evidence="4 5" key="1">
    <citation type="submission" date="2017-09" db="EMBL/GenBank/DDBJ databases">
        <title>Large-scale bioinformatics analysis of Bacillus genomes uncovers conserved roles of natural products in bacterial physiology.</title>
        <authorList>
            <consortium name="Agbiome Team Llc"/>
            <person name="Bleich R.M."/>
            <person name="Grubbs K.J."/>
            <person name="Santa Maria K.C."/>
            <person name="Allen S.E."/>
            <person name="Farag S."/>
            <person name="Shank E.A."/>
            <person name="Bowers A."/>
        </authorList>
    </citation>
    <scope>NUCLEOTIDE SEQUENCE [LARGE SCALE GENOMIC DNA]</scope>
    <source>
        <strain evidence="4 5">AFS098222</strain>
    </source>
</reference>
<dbReference type="PANTHER" id="PTHR43308:SF1">
    <property type="entry name" value="OUTER MEMBRANE PROTEIN ALPHA"/>
    <property type="match status" value="1"/>
</dbReference>
<dbReference type="PROSITE" id="PS51272">
    <property type="entry name" value="SLH"/>
    <property type="match status" value="3"/>
</dbReference>
<organism evidence="4 5">
    <name type="scientific">Bacillus wiedmannii</name>
    <dbReference type="NCBI Taxonomy" id="1890302"/>
    <lineage>
        <taxon>Bacteria</taxon>
        <taxon>Bacillati</taxon>
        <taxon>Bacillota</taxon>
        <taxon>Bacilli</taxon>
        <taxon>Bacillales</taxon>
        <taxon>Bacillaceae</taxon>
        <taxon>Bacillus</taxon>
        <taxon>Bacillus cereus group</taxon>
    </lineage>
</organism>
<evidence type="ECO:0000256" key="2">
    <source>
        <dbReference type="SAM" id="SignalP"/>
    </source>
</evidence>
<dbReference type="InterPro" id="IPR001119">
    <property type="entry name" value="SLH_dom"/>
</dbReference>
<dbReference type="AlphaFoldDB" id="A0A2A7BSD5"/>
<feature type="chain" id="PRO_5012992729" evidence="2">
    <location>
        <begin position="27"/>
        <end position="404"/>
    </location>
</feature>